<feature type="compositionally biased region" description="Basic and acidic residues" evidence="1">
    <location>
        <begin position="248"/>
        <end position="257"/>
    </location>
</feature>
<dbReference type="OrthoDB" id="6022711at2759"/>
<dbReference type="SUPFAM" id="SSF50156">
    <property type="entry name" value="PDZ domain-like"/>
    <property type="match status" value="3"/>
</dbReference>
<dbReference type="InterPro" id="IPR051342">
    <property type="entry name" value="PDZ_scaffold"/>
</dbReference>
<evidence type="ECO:0000313" key="3">
    <source>
        <dbReference type="EMBL" id="VDD92370.1"/>
    </source>
</evidence>
<evidence type="ECO:0000313" key="4">
    <source>
        <dbReference type="Proteomes" id="UP000274131"/>
    </source>
</evidence>
<sequence length="448" mass="48686">MASTAQIETGRETLIEIDKEGKGLGLSIVGGSDTVLGTVVIHEVYPDGAAATDGRLKPGDQVLEVNGISLRGVEHEQAISILRRTPSKVQMKVFRDLNIQLSVLDPTQIYNIMEVELVKKAGRGFGLSIVGRKDEPGVYISEIVKGGVAEMDGRLLQGDQILAVNGADVTTSMQEDVAAMLKACVGLVSLKVGRWKLSETTSQKQKVLKKVTIPVQDSKKTDDKKKVPVSPDGILPPPEIRLYSPATENKETKHAAEETAVQLPPPQPPSSRPSAIPTLLIEEDRNGIMHSDLSPVTEEPSSSIDQRSVSPEEEETDEKQPKKGESKAESSTEVVSKKETVTQTESHIEVLPELYEECSETLMIQLKKQPDQQLGMGIGKRNRGILVTSLQPGSVAAEKLRIGDRIMAVNGLPVTDQTSAVTLIKASGIELWLQIARPHYFTYKQQPS</sequence>
<evidence type="ECO:0000259" key="2">
    <source>
        <dbReference type="PROSITE" id="PS50106"/>
    </source>
</evidence>
<feature type="region of interest" description="Disordered" evidence="1">
    <location>
        <begin position="217"/>
        <end position="275"/>
    </location>
</feature>
<dbReference type="InterPro" id="IPR036034">
    <property type="entry name" value="PDZ_sf"/>
</dbReference>
<feature type="domain" description="PDZ" evidence="2">
    <location>
        <begin position="14"/>
        <end position="97"/>
    </location>
</feature>
<protein>
    <submittedName>
        <fullName evidence="5">Multiple PDZ domain protein</fullName>
    </submittedName>
</protein>
<reference evidence="5" key="1">
    <citation type="submission" date="2016-04" db="UniProtKB">
        <authorList>
            <consortium name="WormBaseParasite"/>
        </authorList>
    </citation>
    <scope>IDENTIFICATION</scope>
</reference>
<dbReference type="Proteomes" id="UP000274131">
    <property type="component" value="Unassembled WGS sequence"/>
</dbReference>
<keyword evidence="4" id="KW-1185">Reference proteome</keyword>
<dbReference type="WBParaSite" id="EVEC_0000761901-mRNA-1">
    <property type="protein sequence ID" value="EVEC_0000761901-mRNA-1"/>
    <property type="gene ID" value="EVEC_0000761901"/>
</dbReference>
<gene>
    <name evidence="3" type="ORF">EVEC_LOCUS7121</name>
</gene>
<evidence type="ECO:0000256" key="1">
    <source>
        <dbReference type="SAM" id="MobiDB-lite"/>
    </source>
</evidence>
<dbReference type="Gene3D" id="2.30.42.10">
    <property type="match status" value="3"/>
</dbReference>
<feature type="compositionally biased region" description="Basic and acidic residues" evidence="1">
    <location>
        <begin position="318"/>
        <end position="346"/>
    </location>
</feature>
<dbReference type="EMBL" id="UXUI01008785">
    <property type="protein sequence ID" value="VDD92370.1"/>
    <property type="molecule type" value="Genomic_DNA"/>
</dbReference>
<accession>A0A158QAZ5</accession>
<evidence type="ECO:0000313" key="5">
    <source>
        <dbReference type="WBParaSite" id="EVEC_0000761901-mRNA-1"/>
    </source>
</evidence>
<dbReference type="STRING" id="51028.A0A158QAZ5"/>
<dbReference type="PANTHER" id="PTHR19964:SF92">
    <property type="entry name" value="PATJ HOMOLOG"/>
    <property type="match status" value="1"/>
</dbReference>
<feature type="domain" description="PDZ" evidence="2">
    <location>
        <begin position="363"/>
        <end position="439"/>
    </location>
</feature>
<dbReference type="PANTHER" id="PTHR19964">
    <property type="entry name" value="MULTIPLE PDZ DOMAIN PROTEIN"/>
    <property type="match status" value="1"/>
</dbReference>
<name>A0A158QAZ5_ENTVE</name>
<dbReference type="CDD" id="cd00136">
    <property type="entry name" value="PDZ_canonical"/>
    <property type="match status" value="1"/>
</dbReference>
<organism evidence="5">
    <name type="scientific">Enterobius vermicularis</name>
    <name type="common">Human pinworm</name>
    <dbReference type="NCBI Taxonomy" id="51028"/>
    <lineage>
        <taxon>Eukaryota</taxon>
        <taxon>Metazoa</taxon>
        <taxon>Ecdysozoa</taxon>
        <taxon>Nematoda</taxon>
        <taxon>Chromadorea</taxon>
        <taxon>Rhabditida</taxon>
        <taxon>Spirurina</taxon>
        <taxon>Oxyuridomorpha</taxon>
        <taxon>Oxyuroidea</taxon>
        <taxon>Oxyuridae</taxon>
        <taxon>Enterobius</taxon>
    </lineage>
</organism>
<feature type="domain" description="PDZ" evidence="2">
    <location>
        <begin position="114"/>
        <end position="196"/>
    </location>
</feature>
<reference evidence="3 4" key="2">
    <citation type="submission" date="2018-10" db="EMBL/GenBank/DDBJ databases">
        <authorList>
            <consortium name="Pathogen Informatics"/>
        </authorList>
    </citation>
    <scope>NUCLEOTIDE SEQUENCE [LARGE SCALE GENOMIC DNA]</scope>
</reference>
<dbReference type="CDD" id="cd06673">
    <property type="entry name" value="PDZ10_MUPP1-PDZ8_PATJ-like"/>
    <property type="match status" value="1"/>
</dbReference>
<dbReference type="SMART" id="SM00228">
    <property type="entry name" value="PDZ"/>
    <property type="match status" value="3"/>
</dbReference>
<dbReference type="CDD" id="cd06674">
    <property type="entry name" value="PDZ11_MUPP1-PDZ9_PATJ-like"/>
    <property type="match status" value="1"/>
</dbReference>
<feature type="region of interest" description="Disordered" evidence="1">
    <location>
        <begin position="291"/>
        <end position="346"/>
    </location>
</feature>
<feature type="compositionally biased region" description="Polar residues" evidence="1">
    <location>
        <begin position="299"/>
        <end position="309"/>
    </location>
</feature>
<proteinExistence type="predicted"/>
<dbReference type="InterPro" id="IPR001478">
    <property type="entry name" value="PDZ"/>
</dbReference>
<dbReference type="AlphaFoldDB" id="A0A158QAZ5"/>
<feature type="compositionally biased region" description="Basic and acidic residues" evidence="1">
    <location>
        <begin position="217"/>
        <end position="226"/>
    </location>
</feature>
<dbReference type="PROSITE" id="PS50106">
    <property type="entry name" value="PDZ"/>
    <property type="match status" value="3"/>
</dbReference>
<dbReference type="Pfam" id="PF00595">
    <property type="entry name" value="PDZ"/>
    <property type="match status" value="3"/>
</dbReference>
<dbReference type="FunFam" id="2.30.42.10:FF:000038">
    <property type="entry name" value="Multiple PDZ domain protein isoform X1"/>
    <property type="match status" value="1"/>
</dbReference>